<keyword evidence="8 10" id="KW-0811">Translocation</keyword>
<dbReference type="PANTHER" id="PTHR34182:SF1">
    <property type="entry name" value="PROTEIN-EXPORT MEMBRANE PROTEIN SECG"/>
    <property type="match status" value="1"/>
</dbReference>
<keyword evidence="13" id="KW-1185">Reference proteome</keyword>
<evidence type="ECO:0000256" key="3">
    <source>
        <dbReference type="ARBA" id="ARBA00022448"/>
    </source>
</evidence>
<protein>
    <recommendedName>
        <fullName evidence="10">Protein-export membrane protein SecG</fullName>
    </recommendedName>
</protein>
<dbReference type="Proteomes" id="UP000199452">
    <property type="component" value="Unassembled WGS sequence"/>
</dbReference>
<dbReference type="GO" id="GO:0065002">
    <property type="term" value="P:intracellular protein transmembrane transport"/>
    <property type="evidence" value="ECO:0007669"/>
    <property type="project" value="TreeGrafter"/>
</dbReference>
<keyword evidence="5 10" id="KW-0812">Transmembrane</keyword>
<organism evidence="12 13">
    <name type="scientific">Williamwhitmania taraxaci</name>
    <dbReference type="NCBI Taxonomy" id="1640674"/>
    <lineage>
        <taxon>Bacteria</taxon>
        <taxon>Pseudomonadati</taxon>
        <taxon>Bacteroidota</taxon>
        <taxon>Bacteroidia</taxon>
        <taxon>Bacteroidales</taxon>
        <taxon>Williamwhitmaniaceae</taxon>
        <taxon>Williamwhitmania</taxon>
    </lineage>
</organism>
<dbReference type="AlphaFoldDB" id="A0A1G6S1Z3"/>
<dbReference type="EMBL" id="FMYP01000085">
    <property type="protein sequence ID" value="SDD10711.1"/>
    <property type="molecule type" value="Genomic_DNA"/>
</dbReference>
<keyword evidence="3 10" id="KW-0813">Transport</keyword>
<keyword evidence="4 10" id="KW-1003">Cell membrane</keyword>
<evidence type="ECO:0000256" key="2">
    <source>
        <dbReference type="ARBA" id="ARBA00008445"/>
    </source>
</evidence>
<dbReference type="NCBIfam" id="TIGR00810">
    <property type="entry name" value="secG"/>
    <property type="match status" value="1"/>
</dbReference>
<evidence type="ECO:0000256" key="4">
    <source>
        <dbReference type="ARBA" id="ARBA00022475"/>
    </source>
</evidence>
<keyword evidence="6 10" id="KW-0653">Protein transport</keyword>
<evidence type="ECO:0000256" key="5">
    <source>
        <dbReference type="ARBA" id="ARBA00022692"/>
    </source>
</evidence>
<evidence type="ECO:0000256" key="9">
    <source>
        <dbReference type="ARBA" id="ARBA00023136"/>
    </source>
</evidence>
<dbReference type="GO" id="GO:0043952">
    <property type="term" value="P:protein transport by the Sec complex"/>
    <property type="evidence" value="ECO:0007669"/>
    <property type="project" value="TreeGrafter"/>
</dbReference>
<proteinExistence type="inferred from homology"/>
<dbReference type="GO" id="GO:0015450">
    <property type="term" value="F:protein-transporting ATPase activity"/>
    <property type="evidence" value="ECO:0007669"/>
    <property type="project" value="UniProtKB-UniRule"/>
</dbReference>
<feature type="region of interest" description="Disordered" evidence="11">
    <location>
        <begin position="95"/>
        <end position="123"/>
    </location>
</feature>
<evidence type="ECO:0000256" key="1">
    <source>
        <dbReference type="ARBA" id="ARBA00004651"/>
    </source>
</evidence>
<name>A0A1G6S1Z3_9BACT</name>
<feature type="compositionally biased region" description="Low complexity" evidence="11">
    <location>
        <begin position="111"/>
        <end position="123"/>
    </location>
</feature>
<dbReference type="OrthoDB" id="1122493at2"/>
<feature type="transmembrane region" description="Helical" evidence="10">
    <location>
        <begin position="53"/>
        <end position="72"/>
    </location>
</feature>
<dbReference type="RefSeq" id="WP_092440677.1">
    <property type="nucleotide sequence ID" value="NZ_FMYP01000085.1"/>
</dbReference>
<sequence length="123" mass="12908">MYTAISILIIIASILLAITVLAQNSKGGGLAANLSSTNQVMGVRKTADFVEKLTWGLAISLLVLSLLSVGFTGSTGKVNVKSEIVTKAKEVATPNQNQSFPVAAPKENKAQETPAQQQPAEKK</sequence>
<comment type="function">
    <text evidence="10">Involved in protein export. Participates in an early event of protein translocation.</text>
</comment>
<evidence type="ECO:0000256" key="8">
    <source>
        <dbReference type="ARBA" id="ARBA00023010"/>
    </source>
</evidence>
<dbReference type="GO" id="GO:0009306">
    <property type="term" value="P:protein secretion"/>
    <property type="evidence" value="ECO:0007669"/>
    <property type="project" value="UniProtKB-UniRule"/>
</dbReference>
<keyword evidence="7 10" id="KW-1133">Transmembrane helix</keyword>
<evidence type="ECO:0000256" key="7">
    <source>
        <dbReference type="ARBA" id="ARBA00022989"/>
    </source>
</evidence>
<dbReference type="PANTHER" id="PTHR34182">
    <property type="entry name" value="PROTEIN-EXPORT MEMBRANE PROTEIN SECG"/>
    <property type="match status" value="1"/>
</dbReference>
<evidence type="ECO:0000256" key="6">
    <source>
        <dbReference type="ARBA" id="ARBA00022927"/>
    </source>
</evidence>
<comment type="similarity">
    <text evidence="2 10">Belongs to the SecG family.</text>
</comment>
<comment type="subcellular location">
    <subcellularLocation>
        <location evidence="1 10">Cell membrane</location>
        <topology evidence="1 10">Multi-pass membrane protein</topology>
    </subcellularLocation>
</comment>
<dbReference type="Pfam" id="PF03840">
    <property type="entry name" value="SecG"/>
    <property type="match status" value="1"/>
</dbReference>
<dbReference type="GO" id="GO:0005886">
    <property type="term" value="C:plasma membrane"/>
    <property type="evidence" value="ECO:0007669"/>
    <property type="project" value="UniProtKB-SubCell"/>
</dbReference>
<reference evidence="12 13" key="1">
    <citation type="submission" date="2016-09" db="EMBL/GenBank/DDBJ databases">
        <authorList>
            <person name="Capua I."/>
            <person name="De Benedictis P."/>
            <person name="Joannis T."/>
            <person name="Lombin L.H."/>
            <person name="Cattoli G."/>
        </authorList>
    </citation>
    <scope>NUCLEOTIDE SEQUENCE [LARGE SCALE GENOMIC DNA]</scope>
    <source>
        <strain evidence="12 13">A7P-90m</strain>
    </source>
</reference>
<accession>A0A1G6S1Z3</accession>
<evidence type="ECO:0000313" key="13">
    <source>
        <dbReference type="Proteomes" id="UP000199452"/>
    </source>
</evidence>
<evidence type="ECO:0000256" key="10">
    <source>
        <dbReference type="RuleBase" id="RU365087"/>
    </source>
</evidence>
<dbReference type="InterPro" id="IPR004692">
    <property type="entry name" value="SecG"/>
</dbReference>
<keyword evidence="9 10" id="KW-0472">Membrane</keyword>
<dbReference type="STRING" id="1640674.SAMN05216323_10859"/>
<evidence type="ECO:0000313" key="12">
    <source>
        <dbReference type="EMBL" id="SDD10711.1"/>
    </source>
</evidence>
<evidence type="ECO:0000256" key="11">
    <source>
        <dbReference type="SAM" id="MobiDB-lite"/>
    </source>
</evidence>
<comment type="caution">
    <text evidence="10">Lacks conserved residue(s) required for the propagation of feature annotation.</text>
</comment>
<gene>
    <name evidence="12" type="ORF">SAMN05216323_10859</name>
</gene>